<gene>
    <name evidence="2" type="ORF">SKAU_G00140210</name>
</gene>
<dbReference type="SUPFAM" id="SSF50156">
    <property type="entry name" value="PDZ domain-like"/>
    <property type="match status" value="1"/>
</dbReference>
<dbReference type="PANTHER" id="PTHR47014">
    <property type="entry name" value="PLECKSTRIN HOMOLOGY DOMAIN-CONTAINING FAMILY S MEMBER 1"/>
    <property type="match status" value="1"/>
</dbReference>
<dbReference type="Gene3D" id="2.30.42.10">
    <property type="match status" value="1"/>
</dbReference>
<feature type="compositionally biased region" description="Low complexity" evidence="1">
    <location>
        <begin position="137"/>
        <end position="158"/>
    </location>
</feature>
<dbReference type="PANTHER" id="PTHR47014:SF1">
    <property type="entry name" value="PLECKSTRIN HOMOLOGY DOMAIN-CONTAINING FAMILY S MEMBER 1"/>
    <property type="match status" value="1"/>
</dbReference>
<evidence type="ECO:0000313" key="3">
    <source>
        <dbReference type="Proteomes" id="UP001152622"/>
    </source>
</evidence>
<feature type="compositionally biased region" description="Basic and acidic residues" evidence="1">
    <location>
        <begin position="61"/>
        <end position="71"/>
    </location>
</feature>
<accession>A0A9Q1FT07</accession>
<feature type="compositionally biased region" description="Polar residues" evidence="1">
    <location>
        <begin position="14"/>
        <end position="43"/>
    </location>
</feature>
<organism evidence="2 3">
    <name type="scientific">Synaphobranchus kaupii</name>
    <name type="common">Kaup's arrowtooth eel</name>
    <dbReference type="NCBI Taxonomy" id="118154"/>
    <lineage>
        <taxon>Eukaryota</taxon>
        <taxon>Metazoa</taxon>
        <taxon>Chordata</taxon>
        <taxon>Craniata</taxon>
        <taxon>Vertebrata</taxon>
        <taxon>Euteleostomi</taxon>
        <taxon>Actinopterygii</taxon>
        <taxon>Neopterygii</taxon>
        <taxon>Teleostei</taxon>
        <taxon>Anguilliformes</taxon>
        <taxon>Synaphobranchidae</taxon>
        <taxon>Synaphobranchus</taxon>
    </lineage>
</organism>
<evidence type="ECO:0000256" key="1">
    <source>
        <dbReference type="SAM" id="MobiDB-lite"/>
    </source>
</evidence>
<feature type="region of interest" description="Disordered" evidence="1">
    <location>
        <begin position="297"/>
        <end position="318"/>
    </location>
</feature>
<comment type="caution">
    <text evidence="2">The sequence shown here is derived from an EMBL/GenBank/DDBJ whole genome shotgun (WGS) entry which is preliminary data.</text>
</comment>
<dbReference type="InterPro" id="IPR042986">
    <property type="entry name" value="PLEKHS1"/>
</dbReference>
<feature type="region of interest" description="Disordered" evidence="1">
    <location>
        <begin position="14"/>
        <end position="178"/>
    </location>
</feature>
<dbReference type="EMBL" id="JAINUF010000004">
    <property type="protein sequence ID" value="KAJ8365190.1"/>
    <property type="molecule type" value="Genomic_DNA"/>
</dbReference>
<proteinExistence type="predicted"/>
<sequence length="409" mass="46207">MHDPYKLYLVVKGSESQWEKQGSNRSSSDPVPPLNVSQNASQDSIKDAGHNKSRPMSDPVSKQDFEHHCFQQEENCSSSSGKSTSEPSTTVSPEPLYDTPRNLLRDRSQGQQKFRRMSDPVSIPDFSLIMGYGAQQEEVTSSSDKSTSESSTTVSPEPLYDTPRNLLDDWRQGDEKTRRMSELVSKLDLCHIKNYCSQQEESISDPVYEEYPFSVIKERCSSVDSSDNEDENQNEEEASFYVMMEPVYEELNKVQQGNDAIQALPSDTVDESQYPAPPAEKAKVSQADIALNRAKSRALLSSRSEPQNHSSDRRTADVKEIYVNQNDLKTHLTLEDLNGKPCVSHWPALPETVCQFRKGDQILAINDLHTESVEDVQTYLKKLLKDQVKLTVLRQPGSEAFLRSRWGTE</sequence>
<evidence type="ECO:0000313" key="2">
    <source>
        <dbReference type="EMBL" id="KAJ8365190.1"/>
    </source>
</evidence>
<reference evidence="2" key="1">
    <citation type="journal article" date="2023" name="Science">
        <title>Genome structures resolve the early diversification of teleost fishes.</title>
        <authorList>
            <person name="Parey E."/>
            <person name="Louis A."/>
            <person name="Montfort J."/>
            <person name="Bouchez O."/>
            <person name="Roques C."/>
            <person name="Iampietro C."/>
            <person name="Lluch J."/>
            <person name="Castinel A."/>
            <person name="Donnadieu C."/>
            <person name="Desvignes T."/>
            <person name="Floi Bucao C."/>
            <person name="Jouanno E."/>
            <person name="Wen M."/>
            <person name="Mejri S."/>
            <person name="Dirks R."/>
            <person name="Jansen H."/>
            <person name="Henkel C."/>
            <person name="Chen W.J."/>
            <person name="Zahm M."/>
            <person name="Cabau C."/>
            <person name="Klopp C."/>
            <person name="Thompson A.W."/>
            <person name="Robinson-Rechavi M."/>
            <person name="Braasch I."/>
            <person name="Lecointre G."/>
            <person name="Bobe J."/>
            <person name="Postlethwait J.H."/>
            <person name="Berthelot C."/>
            <person name="Roest Crollius H."/>
            <person name="Guiguen Y."/>
        </authorList>
    </citation>
    <scope>NUCLEOTIDE SEQUENCE</scope>
    <source>
        <strain evidence="2">WJC10195</strain>
    </source>
</reference>
<evidence type="ECO:0008006" key="4">
    <source>
        <dbReference type="Google" id="ProtNLM"/>
    </source>
</evidence>
<keyword evidence="3" id="KW-1185">Reference proteome</keyword>
<feature type="compositionally biased region" description="Basic and acidic residues" evidence="1">
    <location>
        <begin position="166"/>
        <end position="178"/>
    </location>
</feature>
<protein>
    <recommendedName>
        <fullName evidence="4">PDZ domain-containing protein</fullName>
    </recommendedName>
</protein>
<name>A0A9Q1FT07_SYNKA</name>
<dbReference type="AlphaFoldDB" id="A0A9Q1FT07"/>
<dbReference type="OrthoDB" id="9900190at2759"/>
<feature type="compositionally biased region" description="Low complexity" evidence="1">
    <location>
        <begin position="77"/>
        <end position="95"/>
    </location>
</feature>
<dbReference type="Proteomes" id="UP001152622">
    <property type="component" value="Chromosome 4"/>
</dbReference>
<dbReference type="InterPro" id="IPR036034">
    <property type="entry name" value="PDZ_sf"/>
</dbReference>